<proteinExistence type="predicted"/>
<comment type="caution">
    <text evidence="1">The sequence shown here is derived from an EMBL/GenBank/DDBJ whole genome shotgun (WGS) entry which is preliminary data.</text>
</comment>
<dbReference type="OrthoDB" id="97058at2759"/>
<dbReference type="EMBL" id="JAIQCV010000011">
    <property type="protein sequence ID" value="KAH1046937.1"/>
    <property type="molecule type" value="Genomic_DNA"/>
</dbReference>
<protein>
    <submittedName>
        <fullName evidence="1">Uncharacterized protein</fullName>
    </submittedName>
</protein>
<gene>
    <name evidence="1" type="ORF">J1N35_037721</name>
</gene>
<dbReference type="Pfam" id="PF14223">
    <property type="entry name" value="Retrotran_gag_2"/>
    <property type="match status" value="1"/>
</dbReference>
<organism evidence="1 2">
    <name type="scientific">Gossypium stocksii</name>
    <dbReference type="NCBI Taxonomy" id="47602"/>
    <lineage>
        <taxon>Eukaryota</taxon>
        <taxon>Viridiplantae</taxon>
        <taxon>Streptophyta</taxon>
        <taxon>Embryophyta</taxon>
        <taxon>Tracheophyta</taxon>
        <taxon>Spermatophyta</taxon>
        <taxon>Magnoliopsida</taxon>
        <taxon>eudicotyledons</taxon>
        <taxon>Gunneridae</taxon>
        <taxon>Pentapetalae</taxon>
        <taxon>rosids</taxon>
        <taxon>malvids</taxon>
        <taxon>Malvales</taxon>
        <taxon>Malvaceae</taxon>
        <taxon>Malvoideae</taxon>
        <taxon>Gossypium</taxon>
    </lineage>
</organism>
<accession>A0A9D3ZM20</accession>
<dbReference type="Proteomes" id="UP000828251">
    <property type="component" value="Unassembled WGS sequence"/>
</dbReference>
<reference evidence="1 2" key="1">
    <citation type="journal article" date="2021" name="Plant Biotechnol. J.">
        <title>Multi-omics assisted identification of the key and species-specific regulatory components of drought-tolerant mechanisms in Gossypium stocksii.</title>
        <authorList>
            <person name="Yu D."/>
            <person name="Ke L."/>
            <person name="Zhang D."/>
            <person name="Wu Y."/>
            <person name="Sun Y."/>
            <person name="Mei J."/>
            <person name="Sun J."/>
            <person name="Sun Y."/>
        </authorList>
    </citation>
    <scope>NUCLEOTIDE SEQUENCE [LARGE SCALE GENOMIC DNA]</scope>
    <source>
        <strain evidence="2">cv. E1</strain>
        <tissue evidence="1">Leaf</tissue>
    </source>
</reference>
<sequence>MEREVVEGRNREVPPATQAEARKHWEEFDEIAHCYMLASMTNTMYKQLESCKTTKEILDKLEDMFKGQATLAR</sequence>
<name>A0A9D3ZM20_9ROSI</name>
<keyword evidence="2" id="KW-1185">Reference proteome</keyword>
<evidence type="ECO:0000313" key="1">
    <source>
        <dbReference type="EMBL" id="KAH1046937.1"/>
    </source>
</evidence>
<dbReference type="AlphaFoldDB" id="A0A9D3ZM20"/>
<evidence type="ECO:0000313" key="2">
    <source>
        <dbReference type="Proteomes" id="UP000828251"/>
    </source>
</evidence>